<dbReference type="GO" id="GO:0016491">
    <property type="term" value="F:oxidoreductase activity"/>
    <property type="evidence" value="ECO:0007669"/>
    <property type="project" value="UniProtKB-KW"/>
</dbReference>
<comment type="caution">
    <text evidence="7">The sequence shown here is derived from an EMBL/GenBank/DDBJ whole genome shotgun (WGS) entry which is preliminary data.</text>
</comment>
<dbReference type="InterPro" id="IPR027417">
    <property type="entry name" value="P-loop_NTPase"/>
</dbReference>
<dbReference type="Pfam" id="PF04275">
    <property type="entry name" value="P-mevalo_kinase"/>
    <property type="match status" value="1"/>
</dbReference>
<keyword evidence="8" id="KW-1185">Reference proteome</keyword>
<keyword evidence="4" id="KW-0560">Oxidoreductase</keyword>
<keyword evidence="3" id="KW-0274">FAD</keyword>
<dbReference type="Gene3D" id="3.40.50.300">
    <property type="entry name" value="P-loop containing nucleotide triphosphate hydrolases"/>
    <property type="match status" value="1"/>
</dbReference>
<dbReference type="InterPro" id="IPR000836">
    <property type="entry name" value="PRTase_dom"/>
</dbReference>
<reference evidence="7 8" key="1">
    <citation type="journal article" date="2019" name="Appl. Microbiol. Biotechnol.">
        <title>Genome sequence of Isaria javanica and comparative genome analysis insights into family S53 peptidase evolution in fungal entomopathogens.</title>
        <authorList>
            <person name="Lin R."/>
            <person name="Zhang X."/>
            <person name="Xin B."/>
            <person name="Zou M."/>
            <person name="Gao Y."/>
            <person name="Qin F."/>
            <person name="Hu Q."/>
            <person name="Xie B."/>
            <person name="Cheng X."/>
        </authorList>
    </citation>
    <scope>NUCLEOTIDE SEQUENCE [LARGE SCALE GENOMIC DNA]</scope>
    <source>
        <strain evidence="7 8">IJ1G</strain>
    </source>
</reference>
<name>A0A545V5R5_9HYPO</name>
<dbReference type="Pfam" id="PF01565">
    <property type="entry name" value="FAD_binding_4"/>
    <property type="match status" value="1"/>
</dbReference>
<dbReference type="EMBL" id="SPUK01000005">
    <property type="protein sequence ID" value="TQV97053.1"/>
    <property type="molecule type" value="Genomic_DNA"/>
</dbReference>
<dbReference type="Pfam" id="PF00156">
    <property type="entry name" value="Pribosyltran"/>
    <property type="match status" value="1"/>
</dbReference>
<dbReference type="STRING" id="43265.A0A545V5R5"/>
<feature type="region of interest" description="Disordered" evidence="5">
    <location>
        <begin position="1046"/>
        <end position="1076"/>
    </location>
</feature>
<feature type="compositionally biased region" description="Low complexity" evidence="5">
    <location>
        <begin position="1054"/>
        <end position="1074"/>
    </location>
</feature>
<evidence type="ECO:0000256" key="5">
    <source>
        <dbReference type="SAM" id="MobiDB-lite"/>
    </source>
</evidence>
<dbReference type="InterPro" id="IPR036318">
    <property type="entry name" value="FAD-bd_PCMH-like_sf"/>
</dbReference>
<dbReference type="Gene3D" id="3.30.465.10">
    <property type="match status" value="1"/>
</dbReference>
<evidence type="ECO:0000259" key="6">
    <source>
        <dbReference type="PROSITE" id="PS51387"/>
    </source>
</evidence>
<evidence type="ECO:0000313" key="8">
    <source>
        <dbReference type="Proteomes" id="UP000315783"/>
    </source>
</evidence>
<sequence length="1161" mass="125888">MATLEELKAALKASASSLAKSSVPQPLSEEQYGIGFAAFSHVEEYSTYQAFIVPQLSQLLRSSLISQSQISVLEIGPGPKTVLEYLPMSLRELIGTYTAMEPNTMFASMLQYRLLGNSGQHSPFPRLKGSPQILVRPFNVGSENVTEVSGDGCGNNEKYDIILFCHSMYGMNPQRQFVEHALGMLTQRLDAMVVIFHRSTSLNVEGLVCQQTACFPSGVMSVPDEDKSLDSFARFISGSDYQNSDSHDALKSAWRKVCHNLCFRDDTRPDHLSFNAPTVMMTFTRHATALDDLATAVPLGEASHIKNRQARRRRTAVVAKPAELSHVRRCVCWALKHRVSLAVIGGGHGGHCLQPNVVSIDMAAFNSVDLVHSKDHGVSGSDLVVAGAGCRSEDIIRTALAAGLTVPLGSRPSVGAGLWLHGGIGHLSRLHGLACDSIVGAVMVCVASGRVMAIGNVPIQFQPSDAFRPDNEEELLWALKGAGTNFGIVISVVFKACASVNYNIRQWTAPVRSQSEARQRLADLDILASELPRENSADLFLYSDSDGIHVSVSMAECTMATPGAVTTVTSAAPAFLGPEDGSKTVNAIDAYDTEMYMSSIHGGPDGRKTSSFKRCIFLKRIGQASVMDPLLAAIDTRPSSLCYLHLLHAGGAVADIASHGTAFGCRDWTFACVITGVWYRDQDASASERAAVNWVYDVANKLLPLSTGAYGADLGPDPRDEPLAAQAFGQNRYRLAYLKRRQDPHSVLSYACPFACPQPNQQLIILVTGRHGVGKDFCAAIWASIIGNHVYAGKDKLRVQVVSISDATKAEYAAVTGADQDRLLRDRAYKEEHRPALTKFFSEQLRQRPKLKEDHFLQVVCDAAGVDVLIITGMREREPVAALSHLVPNTRLIEVRITTSNEAWHARQCLLEGDKGDFEEPSNSNEWVPSLYFHNEEAGNSAAESFAKNFLLRYLHPDVQKLKNMVRIVPNFPRLGIDFRHVLDIAQQPGGLQLCTSLLRAHFPGKWAGVDAIACCEAGGFPFASPLAASLDTRLVIFREGGKLPPPTTSVAKSPSHISSSSSSSSSSLSPSSSDGPRIATIEADCTILRQCRSVVVVDDALASGKTVCAMLRLLCEAGITPERISVMVVAEFPFHRGREFLRQHGFEKVAIGSLLVFGGA</sequence>
<dbReference type="GO" id="GO:0005737">
    <property type="term" value="C:cytoplasm"/>
    <property type="evidence" value="ECO:0007669"/>
    <property type="project" value="InterPro"/>
</dbReference>
<dbReference type="GO" id="GO:0004631">
    <property type="term" value="F:phosphomevalonate kinase activity"/>
    <property type="evidence" value="ECO:0007669"/>
    <property type="project" value="InterPro"/>
</dbReference>
<dbReference type="SUPFAM" id="SSF53271">
    <property type="entry name" value="PRTase-like"/>
    <property type="match status" value="1"/>
</dbReference>
<dbReference type="GO" id="GO:0006695">
    <property type="term" value="P:cholesterol biosynthetic process"/>
    <property type="evidence" value="ECO:0007669"/>
    <property type="project" value="InterPro"/>
</dbReference>
<dbReference type="InterPro" id="IPR005919">
    <property type="entry name" value="Pmev_kin_anim"/>
</dbReference>
<dbReference type="SUPFAM" id="SSF56176">
    <property type="entry name" value="FAD-binding/transporter-associated domain-like"/>
    <property type="match status" value="1"/>
</dbReference>
<keyword evidence="7" id="KW-0808">Transferase</keyword>
<dbReference type="Gene3D" id="3.40.462.20">
    <property type="match status" value="1"/>
</dbReference>
<gene>
    <name evidence="7" type="ORF">IF1G_04293</name>
</gene>
<accession>A0A545V5R5</accession>
<comment type="similarity">
    <text evidence="1">Belongs to the oxygen-dependent FAD-linked oxidoreductase family.</text>
</comment>
<evidence type="ECO:0000313" key="7">
    <source>
        <dbReference type="EMBL" id="TQV97053.1"/>
    </source>
</evidence>
<dbReference type="PROSITE" id="PS51387">
    <property type="entry name" value="FAD_PCMH"/>
    <property type="match status" value="1"/>
</dbReference>
<evidence type="ECO:0000256" key="1">
    <source>
        <dbReference type="ARBA" id="ARBA00005466"/>
    </source>
</evidence>
<evidence type="ECO:0000256" key="2">
    <source>
        <dbReference type="ARBA" id="ARBA00022630"/>
    </source>
</evidence>
<dbReference type="PANTHER" id="PTHR42973">
    <property type="entry name" value="BINDING OXIDOREDUCTASE, PUTATIVE (AFU_ORTHOLOGUE AFUA_1G17690)-RELATED"/>
    <property type="match status" value="1"/>
</dbReference>
<dbReference type="Gene3D" id="3.40.50.150">
    <property type="entry name" value="Vaccinia Virus protein VP39"/>
    <property type="match status" value="1"/>
</dbReference>
<dbReference type="CDD" id="cd06223">
    <property type="entry name" value="PRTases_typeI"/>
    <property type="match status" value="1"/>
</dbReference>
<dbReference type="InterPro" id="IPR029063">
    <property type="entry name" value="SAM-dependent_MTases_sf"/>
</dbReference>
<dbReference type="InterPro" id="IPR050416">
    <property type="entry name" value="FAD-linked_Oxidoreductase"/>
</dbReference>
<dbReference type="GO" id="GO:0019287">
    <property type="term" value="P:isopentenyl diphosphate biosynthetic process, mevalonate pathway"/>
    <property type="evidence" value="ECO:0007669"/>
    <property type="project" value="UniProtKB-UniPathway"/>
</dbReference>
<organism evidence="7 8">
    <name type="scientific">Cordyceps javanica</name>
    <dbReference type="NCBI Taxonomy" id="43265"/>
    <lineage>
        <taxon>Eukaryota</taxon>
        <taxon>Fungi</taxon>
        <taxon>Dikarya</taxon>
        <taxon>Ascomycota</taxon>
        <taxon>Pezizomycotina</taxon>
        <taxon>Sordariomycetes</taxon>
        <taxon>Hypocreomycetidae</taxon>
        <taxon>Hypocreales</taxon>
        <taxon>Cordycipitaceae</taxon>
        <taxon>Cordyceps</taxon>
    </lineage>
</organism>
<evidence type="ECO:0000256" key="4">
    <source>
        <dbReference type="ARBA" id="ARBA00023002"/>
    </source>
</evidence>
<evidence type="ECO:0000256" key="3">
    <source>
        <dbReference type="ARBA" id="ARBA00022827"/>
    </source>
</evidence>
<dbReference type="InterPro" id="IPR029057">
    <property type="entry name" value="PRTase-like"/>
</dbReference>
<dbReference type="InterPro" id="IPR006094">
    <property type="entry name" value="Oxid_FAD_bind_N"/>
</dbReference>
<keyword evidence="2" id="KW-0285">Flavoprotein</keyword>
<dbReference type="PANTHER" id="PTHR42973:SF25">
    <property type="entry name" value="PHOSPHOMEVALONATE KINASE"/>
    <property type="match status" value="1"/>
</dbReference>
<protein>
    <submittedName>
        <fullName evidence="7">Phosphoribosyl transferase domain-containing protein</fullName>
    </submittedName>
</protein>
<dbReference type="AlphaFoldDB" id="A0A545V5R5"/>
<dbReference type="Proteomes" id="UP000315783">
    <property type="component" value="Unassembled WGS sequence"/>
</dbReference>
<dbReference type="Gene3D" id="3.40.50.2020">
    <property type="match status" value="1"/>
</dbReference>
<feature type="domain" description="FAD-binding PCMH-type" evidence="6">
    <location>
        <begin position="310"/>
        <end position="499"/>
    </location>
</feature>
<dbReference type="InterPro" id="IPR016166">
    <property type="entry name" value="FAD-bd_PCMH"/>
</dbReference>
<dbReference type="UniPathway" id="UPA00057">
    <property type="reaction ID" value="UER00099"/>
</dbReference>
<dbReference type="GO" id="GO:0071949">
    <property type="term" value="F:FAD binding"/>
    <property type="evidence" value="ECO:0007669"/>
    <property type="project" value="InterPro"/>
</dbReference>
<dbReference type="InterPro" id="IPR016169">
    <property type="entry name" value="FAD-bd_PCMH_sub2"/>
</dbReference>
<proteinExistence type="inferred from homology"/>